<comment type="pathway">
    <text evidence="2 13">Lipid metabolism; malonyl-CoA biosynthesis; malonyl-CoA from acetyl-CoA: step 1/1.</text>
</comment>
<evidence type="ECO:0000256" key="10">
    <source>
        <dbReference type="ARBA" id="ARBA00023267"/>
    </source>
</evidence>
<keyword evidence="5 13" id="KW-0436">Ligase</keyword>
<dbReference type="InterPro" id="IPR005482">
    <property type="entry name" value="Biotin_COase_C"/>
</dbReference>
<comment type="catalytic activity">
    <reaction evidence="11 13">
        <text>N(6)-biotinyl-L-lysyl-[protein] + hydrogencarbonate + ATP = N(6)-carboxybiotinyl-L-lysyl-[protein] + ADP + phosphate + H(+)</text>
        <dbReference type="Rhea" id="RHEA:13501"/>
        <dbReference type="Rhea" id="RHEA-COMP:10505"/>
        <dbReference type="Rhea" id="RHEA-COMP:10506"/>
        <dbReference type="ChEBI" id="CHEBI:15378"/>
        <dbReference type="ChEBI" id="CHEBI:17544"/>
        <dbReference type="ChEBI" id="CHEBI:30616"/>
        <dbReference type="ChEBI" id="CHEBI:43474"/>
        <dbReference type="ChEBI" id="CHEBI:83144"/>
        <dbReference type="ChEBI" id="CHEBI:83145"/>
        <dbReference type="ChEBI" id="CHEBI:456216"/>
        <dbReference type="EC" id="6.3.4.14"/>
    </reaction>
</comment>
<dbReference type="GO" id="GO:0004075">
    <property type="term" value="F:biotin carboxylase activity"/>
    <property type="evidence" value="ECO:0007669"/>
    <property type="project" value="UniProtKB-EC"/>
</dbReference>
<keyword evidence="9" id="KW-0460">Magnesium</keyword>
<keyword evidence="8 12" id="KW-0067">ATP-binding</keyword>
<evidence type="ECO:0000256" key="7">
    <source>
        <dbReference type="ARBA" id="ARBA00022741"/>
    </source>
</evidence>
<evidence type="ECO:0000259" key="14">
    <source>
        <dbReference type="PROSITE" id="PS50975"/>
    </source>
</evidence>
<dbReference type="GO" id="GO:0006633">
    <property type="term" value="P:fatty acid biosynthetic process"/>
    <property type="evidence" value="ECO:0007669"/>
    <property type="project" value="UniProtKB-KW"/>
</dbReference>
<dbReference type="PANTHER" id="PTHR48095:SF2">
    <property type="entry name" value="BIOTIN CARBOXYLASE, CHLOROPLASTIC"/>
    <property type="match status" value="1"/>
</dbReference>
<keyword evidence="10 13" id="KW-0092">Biotin</keyword>
<evidence type="ECO:0000256" key="9">
    <source>
        <dbReference type="ARBA" id="ARBA00022842"/>
    </source>
</evidence>
<evidence type="ECO:0000259" key="15">
    <source>
        <dbReference type="PROSITE" id="PS50979"/>
    </source>
</evidence>
<evidence type="ECO:0000256" key="12">
    <source>
        <dbReference type="PROSITE-ProRule" id="PRU00409"/>
    </source>
</evidence>
<keyword evidence="6" id="KW-0479">Metal-binding</keyword>
<feature type="domain" description="ATP-grasp" evidence="14">
    <location>
        <begin position="123"/>
        <end position="319"/>
    </location>
</feature>
<dbReference type="EC" id="6.3.4.14" evidence="4 13"/>
<dbReference type="InterPro" id="IPR011761">
    <property type="entry name" value="ATP-grasp"/>
</dbReference>
<dbReference type="Pfam" id="PF02785">
    <property type="entry name" value="Biotin_carb_C"/>
    <property type="match status" value="1"/>
</dbReference>
<dbReference type="PROSITE" id="PS50975">
    <property type="entry name" value="ATP_GRASP"/>
    <property type="match status" value="1"/>
</dbReference>
<dbReference type="FunFam" id="3.30.1490.20:FF:000018">
    <property type="entry name" value="Biotin carboxylase"/>
    <property type="match status" value="1"/>
</dbReference>
<dbReference type="RefSeq" id="WP_121923692.1">
    <property type="nucleotide sequence ID" value="NZ_REFO01000016.1"/>
</dbReference>
<gene>
    <name evidence="16" type="ORF">CLV39_1593</name>
</gene>
<dbReference type="PROSITE" id="PS50979">
    <property type="entry name" value="BC"/>
    <property type="match status" value="1"/>
</dbReference>
<evidence type="ECO:0000256" key="6">
    <source>
        <dbReference type="ARBA" id="ARBA00022723"/>
    </source>
</evidence>
<evidence type="ECO:0000256" key="1">
    <source>
        <dbReference type="ARBA" id="ARBA00003761"/>
    </source>
</evidence>
<protein>
    <recommendedName>
        <fullName evidence="4 13">Biotin carboxylase</fullName>
        <ecNumber evidence="4 13">6.3.4.14</ecNumber>
    </recommendedName>
    <alternativeName>
        <fullName evidence="13">Acetyl-coenzyme A carboxylase biotin carboxylase subunit A</fullName>
    </alternativeName>
</protein>
<keyword evidence="17" id="KW-1185">Reference proteome</keyword>
<evidence type="ECO:0000313" key="16">
    <source>
        <dbReference type="EMBL" id="RMA92545.1"/>
    </source>
</evidence>
<feature type="domain" description="Biotin carboxylation" evidence="15">
    <location>
        <begin position="4"/>
        <end position="447"/>
    </location>
</feature>
<dbReference type="AlphaFoldDB" id="A0A3M0BDA3"/>
<keyword evidence="13" id="KW-0275">Fatty acid biosynthesis</keyword>
<dbReference type="GO" id="GO:0005524">
    <property type="term" value="F:ATP binding"/>
    <property type="evidence" value="ECO:0007669"/>
    <property type="project" value="UniProtKB-UniRule"/>
</dbReference>
<comment type="function">
    <text evidence="1 13">This protein is a component of the acetyl coenzyme A carboxylase complex; first, biotin carboxylase catalyzes the carboxylation of the carrier protein and then the transcarboxylase transfers the carboxyl group to form malonyl-CoA.</text>
</comment>
<dbReference type="SUPFAM" id="SSF51246">
    <property type="entry name" value="Rudiment single hybrid motif"/>
    <property type="match status" value="1"/>
</dbReference>
<dbReference type="InterPro" id="IPR011054">
    <property type="entry name" value="Rudment_hybrid_motif"/>
</dbReference>
<dbReference type="InterPro" id="IPR005479">
    <property type="entry name" value="CPAse_ATP-bd"/>
</dbReference>
<evidence type="ECO:0000256" key="5">
    <source>
        <dbReference type="ARBA" id="ARBA00022598"/>
    </source>
</evidence>
<comment type="caution">
    <text evidence="16">The sequence shown here is derived from an EMBL/GenBank/DDBJ whole genome shotgun (WGS) entry which is preliminary data.</text>
</comment>
<organism evidence="16 17">
    <name type="scientific">Hydrogenothermus marinus</name>
    <dbReference type="NCBI Taxonomy" id="133270"/>
    <lineage>
        <taxon>Bacteria</taxon>
        <taxon>Pseudomonadati</taxon>
        <taxon>Aquificota</taxon>
        <taxon>Aquificia</taxon>
        <taxon>Aquificales</taxon>
        <taxon>Hydrogenothermaceae</taxon>
        <taxon>Hydrogenothermus</taxon>
    </lineage>
</organism>
<dbReference type="EMBL" id="REFO01000016">
    <property type="protein sequence ID" value="RMA92545.1"/>
    <property type="molecule type" value="Genomic_DNA"/>
</dbReference>
<evidence type="ECO:0000256" key="4">
    <source>
        <dbReference type="ARBA" id="ARBA00013263"/>
    </source>
</evidence>
<dbReference type="FunFam" id="3.40.50.20:FF:000010">
    <property type="entry name" value="Propionyl-CoA carboxylase subunit alpha"/>
    <property type="match status" value="1"/>
</dbReference>
<dbReference type="NCBIfam" id="TIGR00514">
    <property type="entry name" value="accC"/>
    <property type="match status" value="1"/>
</dbReference>
<comment type="subunit">
    <text evidence="3 13">Acetyl-CoA carboxylase is a heterohexamer of biotin carboxyl carrier protein, biotin carboxylase and the two subunits of carboxyl transferase in a 2:2 complex.</text>
</comment>
<accession>A0A3M0BDA3</accession>
<dbReference type="Gene3D" id="3.30.470.20">
    <property type="entry name" value="ATP-grasp fold, B domain"/>
    <property type="match status" value="1"/>
</dbReference>
<keyword evidence="13" id="KW-0443">Lipid metabolism</keyword>
<proteinExistence type="predicted"/>
<evidence type="ECO:0000256" key="13">
    <source>
        <dbReference type="RuleBase" id="RU365063"/>
    </source>
</evidence>
<dbReference type="NCBIfam" id="NF006367">
    <property type="entry name" value="PRK08591.1"/>
    <property type="match status" value="1"/>
</dbReference>
<keyword evidence="13" id="KW-0276">Fatty acid metabolism</keyword>
<dbReference type="SMART" id="SM00878">
    <property type="entry name" value="Biotin_carb_C"/>
    <property type="match status" value="1"/>
</dbReference>
<dbReference type="OrthoDB" id="9807469at2"/>
<keyword evidence="7 12" id="KW-0547">Nucleotide-binding</keyword>
<dbReference type="PROSITE" id="PS00866">
    <property type="entry name" value="CPSASE_1"/>
    <property type="match status" value="1"/>
</dbReference>
<dbReference type="InterPro" id="IPR011764">
    <property type="entry name" value="Biotin_carboxylation_dom"/>
</dbReference>
<dbReference type="Pfam" id="PF00289">
    <property type="entry name" value="Biotin_carb_N"/>
    <property type="match status" value="1"/>
</dbReference>
<dbReference type="PANTHER" id="PTHR48095">
    <property type="entry name" value="PYRUVATE CARBOXYLASE SUBUNIT A"/>
    <property type="match status" value="1"/>
</dbReference>
<evidence type="ECO:0000256" key="8">
    <source>
        <dbReference type="ARBA" id="ARBA00022840"/>
    </source>
</evidence>
<keyword evidence="13" id="KW-0444">Lipid biosynthesis</keyword>
<dbReference type="GO" id="GO:0046872">
    <property type="term" value="F:metal ion binding"/>
    <property type="evidence" value="ECO:0007669"/>
    <property type="project" value="UniProtKB-KW"/>
</dbReference>
<evidence type="ECO:0000256" key="11">
    <source>
        <dbReference type="ARBA" id="ARBA00048600"/>
    </source>
</evidence>
<evidence type="ECO:0000256" key="3">
    <source>
        <dbReference type="ARBA" id="ARBA00011750"/>
    </source>
</evidence>
<evidence type="ECO:0000313" key="17">
    <source>
        <dbReference type="Proteomes" id="UP000280842"/>
    </source>
</evidence>
<evidence type="ECO:0000256" key="2">
    <source>
        <dbReference type="ARBA" id="ARBA00004956"/>
    </source>
</evidence>
<dbReference type="InterPro" id="IPR005481">
    <property type="entry name" value="BC-like_N"/>
</dbReference>
<reference evidence="16 17" key="1">
    <citation type="submission" date="2018-10" db="EMBL/GenBank/DDBJ databases">
        <title>Genomic Encyclopedia of Archaeal and Bacterial Type Strains, Phase II (KMG-II): from individual species to whole genera.</title>
        <authorList>
            <person name="Goeker M."/>
        </authorList>
    </citation>
    <scope>NUCLEOTIDE SEQUENCE [LARGE SCALE GENOMIC DNA]</scope>
    <source>
        <strain evidence="16 17">VM1</strain>
    </source>
</reference>
<dbReference type="Pfam" id="PF02786">
    <property type="entry name" value="CPSase_L_D2"/>
    <property type="match status" value="1"/>
</dbReference>
<dbReference type="SUPFAM" id="SSF56059">
    <property type="entry name" value="Glutathione synthetase ATP-binding domain-like"/>
    <property type="match status" value="1"/>
</dbReference>
<dbReference type="InterPro" id="IPR051602">
    <property type="entry name" value="ACC_Biotin_Carboxylase"/>
</dbReference>
<sequence>MLKNIKRILIANRGEIAVRAVRSIRELGGESIAVYSTGDKNSIHKDLADIAICIGDAPANKSYLNIPSILSAIEITGADAVYPGYGFLAENPNFAGICEKSNITFIGPSSETLSLVGDKAKAREAAKRANVPIIPGSPPVETLEEALSIAKKIGYPVLLKAAAGGGGRGMRVVHNEQELTRLLPVAQREAEANFGDSTVYIEKLIQSPKHIEIQILADKYGNVIYIGDRECSIQRRHQKVLEESPSPFITDEVRKKMGEAAVRFAKEVGFVGAGTVEFIVDKDMNFYFIEMNGRIQVEHPVSEITTGIDIVSWQLKIADGQELNIKQEDIKQKYHAIEFRINAEDPETFQPNIGKIEKLYLPGGFGVRVDTHIYQGYEIPPYYDSLIGKIIVYGKTRQEAINRGKRALKEFIIEGIKTTRDFHLKILEDERFLDGSYTTTLVDEKYLKG</sequence>
<dbReference type="SUPFAM" id="SSF52440">
    <property type="entry name" value="PreATP-grasp domain"/>
    <property type="match status" value="1"/>
</dbReference>
<dbReference type="InterPro" id="IPR004549">
    <property type="entry name" value="Acetyl_CoA_COase_biotin_COase"/>
</dbReference>
<dbReference type="Proteomes" id="UP000280842">
    <property type="component" value="Unassembled WGS sequence"/>
</dbReference>
<dbReference type="InterPro" id="IPR016185">
    <property type="entry name" value="PreATP-grasp_dom_sf"/>
</dbReference>
<name>A0A3M0BDA3_9AQUI</name>